<sequence length="81" mass="9011">MRRARRHLRLLTIGVALVLSGVGQDCAWAAASASLVPRRIVSIKMCTDELLLRLADRDRAASVTWLSHDPRNANMARETET</sequence>
<evidence type="ECO:0008006" key="3">
    <source>
        <dbReference type="Google" id="ProtNLM"/>
    </source>
</evidence>
<comment type="caution">
    <text evidence="1">The sequence shown here is derived from an EMBL/GenBank/DDBJ whole genome shotgun (WGS) entry which is preliminary data.</text>
</comment>
<accession>A0ABV6ZSG6</accession>
<dbReference type="Proteomes" id="UP001595190">
    <property type="component" value="Unassembled WGS sequence"/>
</dbReference>
<protein>
    <recommendedName>
        <fullName evidence="3">ABC transporter substrate-binding protein</fullName>
    </recommendedName>
</protein>
<dbReference type="RefSeq" id="WP_394315693.1">
    <property type="nucleotide sequence ID" value="NZ_JBHGPK010000081.1"/>
</dbReference>
<reference evidence="1 2" key="1">
    <citation type="submission" date="2024-09" db="EMBL/GenBank/DDBJ databases">
        <title>Description of Labrys sedimenti sp. nov., isolated from a diclofenac-degrading enrichment culture, and genome-based reclassification of Labrys portucalensis as a later heterotypic synonym of Labrys neptuniae.</title>
        <authorList>
            <person name="Tancsics A."/>
            <person name="Csepanyi A."/>
        </authorList>
    </citation>
    <scope>NUCLEOTIDE SEQUENCE [LARGE SCALE GENOMIC DNA]</scope>
    <source>
        <strain evidence="1 2">LMG 23412</strain>
    </source>
</reference>
<proteinExistence type="predicted"/>
<evidence type="ECO:0000313" key="2">
    <source>
        <dbReference type="Proteomes" id="UP001595190"/>
    </source>
</evidence>
<evidence type="ECO:0000313" key="1">
    <source>
        <dbReference type="EMBL" id="MFC2255124.1"/>
    </source>
</evidence>
<organism evidence="1 2">
    <name type="scientific">Labrys neptuniae</name>
    <dbReference type="NCBI Taxonomy" id="376174"/>
    <lineage>
        <taxon>Bacteria</taxon>
        <taxon>Pseudomonadati</taxon>
        <taxon>Pseudomonadota</taxon>
        <taxon>Alphaproteobacteria</taxon>
        <taxon>Hyphomicrobiales</taxon>
        <taxon>Xanthobacteraceae</taxon>
        <taxon>Labrys</taxon>
    </lineage>
</organism>
<gene>
    <name evidence="1" type="ORF">ACETRX_36715</name>
</gene>
<dbReference type="EMBL" id="JBHGPK010000081">
    <property type="protein sequence ID" value="MFC2255124.1"/>
    <property type="molecule type" value="Genomic_DNA"/>
</dbReference>
<name>A0ABV6ZSG6_9HYPH</name>